<dbReference type="Proteomes" id="UP001401887">
    <property type="component" value="Unassembled WGS sequence"/>
</dbReference>
<evidence type="ECO:0000313" key="2">
    <source>
        <dbReference type="Proteomes" id="UP001401887"/>
    </source>
</evidence>
<keyword evidence="2" id="KW-1185">Reference proteome</keyword>
<dbReference type="EMBL" id="BAABRP010000004">
    <property type="protein sequence ID" value="GAA5512906.1"/>
    <property type="molecule type" value="Genomic_DNA"/>
</dbReference>
<organism evidence="1 2">
    <name type="scientific">Deinococcus carri</name>
    <dbReference type="NCBI Taxonomy" id="1211323"/>
    <lineage>
        <taxon>Bacteria</taxon>
        <taxon>Thermotogati</taxon>
        <taxon>Deinococcota</taxon>
        <taxon>Deinococci</taxon>
        <taxon>Deinococcales</taxon>
        <taxon>Deinococcaceae</taxon>
        <taxon>Deinococcus</taxon>
    </lineage>
</organism>
<reference evidence="1 2" key="1">
    <citation type="submission" date="2024-02" db="EMBL/GenBank/DDBJ databases">
        <title>Deinococcus carri NBRC 110142.</title>
        <authorList>
            <person name="Ichikawa N."/>
            <person name="Katano-Makiyama Y."/>
            <person name="Hidaka K."/>
        </authorList>
    </citation>
    <scope>NUCLEOTIDE SEQUENCE [LARGE SCALE GENOMIC DNA]</scope>
    <source>
        <strain evidence="1 2">NBRC 110142</strain>
    </source>
</reference>
<sequence length="32" mass="3535">MDFQKKVTVVTAARCDVEGSLRQAVDLRGKRG</sequence>
<protein>
    <recommendedName>
        <fullName evidence="3">Transposase</fullName>
    </recommendedName>
</protein>
<name>A0ABP9W707_9DEIO</name>
<comment type="caution">
    <text evidence="1">The sequence shown here is derived from an EMBL/GenBank/DDBJ whole genome shotgun (WGS) entry which is preliminary data.</text>
</comment>
<evidence type="ECO:0000313" key="1">
    <source>
        <dbReference type="EMBL" id="GAA5512906.1"/>
    </source>
</evidence>
<accession>A0ABP9W707</accession>
<proteinExistence type="predicted"/>
<evidence type="ECO:0008006" key="3">
    <source>
        <dbReference type="Google" id="ProtNLM"/>
    </source>
</evidence>
<gene>
    <name evidence="1" type="ORF">Dcar01_01630</name>
</gene>